<dbReference type="HOGENOM" id="CLU_343609_0_0_1"/>
<feature type="domain" description="Aminoglycoside phosphotransferase" evidence="7">
    <location>
        <begin position="349"/>
        <end position="616"/>
    </location>
</feature>
<feature type="domain" description="NADP-dependent oxidoreductase" evidence="6">
    <location>
        <begin position="18"/>
        <end position="270"/>
    </location>
</feature>
<comment type="function">
    <text evidence="3">Catalyzes the initial reaction in the xylose utilization pathway by reducing D-xylose into xylitol. Xylose is a major component of hemicelluloses such as xylan. Most fungi utilize D-xylose via three enzymatic reactions, xylose reductase (XR), xylitol dehydrogenase (XDH), and xylulokinase, to form xylulose 5-phosphate, which enters pentose phosphate pathway.</text>
</comment>
<dbReference type="PRINTS" id="PR00069">
    <property type="entry name" value="ALDKETRDTASE"/>
</dbReference>
<dbReference type="PANTHER" id="PTHR36091">
    <property type="entry name" value="ALTERED INHERITANCE OF MITOCHONDRIA PROTEIN 9, MITOCHONDRIAL"/>
    <property type="match status" value="1"/>
</dbReference>
<dbReference type="RefSeq" id="XP_003025151.1">
    <property type="nucleotide sequence ID" value="XM_003025105.1"/>
</dbReference>
<dbReference type="InterPro" id="IPR036812">
    <property type="entry name" value="NAD(P)_OxRdtase_dom_sf"/>
</dbReference>
<dbReference type="FunFam" id="3.20.20.100:FF:000002">
    <property type="entry name" value="2,5-diketo-D-gluconic acid reductase A"/>
    <property type="match status" value="1"/>
</dbReference>
<dbReference type="InterPro" id="IPR051035">
    <property type="entry name" value="Mito_inheritance_9"/>
</dbReference>
<comment type="catalytic activity">
    <reaction evidence="5">
        <text>xylitol + NAD(+) = D-xylose + NADH + H(+)</text>
        <dbReference type="Rhea" id="RHEA:27441"/>
        <dbReference type="ChEBI" id="CHEBI:15378"/>
        <dbReference type="ChEBI" id="CHEBI:17151"/>
        <dbReference type="ChEBI" id="CHEBI:53455"/>
        <dbReference type="ChEBI" id="CHEBI:57540"/>
        <dbReference type="ChEBI" id="CHEBI:57945"/>
        <dbReference type="EC" id="1.1.1.307"/>
    </reaction>
</comment>
<dbReference type="AlphaFoldDB" id="D4D0T1"/>
<dbReference type="EMBL" id="ACYE01000042">
    <property type="protein sequence ID" value="EFE44540.1"/>
    <property type="molecule type" value="Genomic_DNA"/>
</dbReference>
<protein>
    <recommendedName>
        <fullName evidence="1">D-xylose reductase [NAD(P)H]</fullName>
        <ecNumber evidence="1">1.1.1.307</ecNumber>
    </recommendedName>
</protein>
<dbReference type="PANTHER" id="PTHR36091:SF2">
    <property type="entry name" value="AMINOGLYCOSIDE PHOSPHOTRANSFERASE DOMAIN-CONTAINING PROTEIN"/>
    <property type="match status" value="1"/>
</dbReference>
<dbReference type="PROSITE" id="PS00798">
    <property type="entry name" value="ALDOKETO_REDUCTASE_1"/>
    <property type="match status" value="1"/>
</dbReference>
<dbReference type="Pfam" id="PF01636">
    <property type="entry name" value="APH"/>
    <property type="match status" value="1"/>
</dbReference>
<dbReference type="GO" id="GO:0005739">
    <property type="term" value="C:mitochondrion"/>
    <property type="evidence" value="ECO:0007669"/>
    <property type="project" value="TreeGrafter"/>
</dbReference>
<dbReference type="InterPro" id="IPR011009">
    <property type="entry name" value="Kinase-like_dom_sf"/>
</dbReference>
<evidence type="ECO:0000313" key="9">
    <source>
        <dbReference type="Proteomes" id="UP000008383"/>
    </source>
</evidence>
<keyword evidence="9" id="KW-1185">Reference proteome</keyword>
<dbReference type="InterPro" id="IPR023210">
    <property type="entry name" value="NADP_OxRdtase_dom"/>
</dbReference>
<dbReference type="Pfam" id="PF00248">
    <property type="entry name" value="Aldo_ket_red"/>
    <property type="match status" value="1"/>
</dbReference>
<dbReference type="EC" id="1.1.1.307" evidence="1"/>
<comment type="catalytic activity">
    <reaction evidence="4">
        <text>xylitol + NADP(+) = D-xylose + NADPH + H(+)</text>
        <dbReference type="Rhea" id="RHEA:27445"/>
        <dbReference type="ChEBI" id="CHEBI:15378"/>
        <dbReference type="ChEBI" id="CHEBI:17151"/>
        <dbReference type="ChEBI" id="CHEBI:53455"/>
        <dbReference type="ChEBI" id="CHEBI:57783"/>
        <dbReference type="ChEBI" id="CHEBI:58349"/>
        <dbReference type="EC" id="1.1.1.307"/>
    </reaction>
</comment>
<organism evidence="8 9">
    <name type="scientific">Trichophyton verrucosum (strain HKI 0517)</name>
    <dbReference type="NCBI Taxonomy" id="663202"/>
    <lineage>
        <taxon>Eukaryota</taxon>
        <taxon>Fungi</taxon>
        <taxon>Dikarya</taxon>
        <taxon>Ascomycota</taxon>
        <taxon>Pezizomycotina</taxon>
        <taxon>Eurotiomycetes</taxon>
        <taxon>Eurotiomycetidae</taxon>
        <taxon>Onygenales</taxon>
        <taxon>Arthrodermataceae</taxon>
        <taxon>Trichophyton</taxon>
    </lineage>
</organism>
<gene>
    <name evidence="8" type="ORF">TRV_00676</name>
</gene>
<dbReference type="InterPro" id="IPR020471">
    <property type="entry name" value="AKR"/>
</dbReference>
<dbReference type="Proteomes" id="UP000008383">
    <property type="component" value="Unassembled WGS sequence"/>
</dbReference>
<reference evidence="9" key="1">
    <citation type="journal article" date="2011" name="Genome Biol.">
        <title>Comparative and functional genomics provide insights into the pathogenicity of dermatophytic fungi.</title>
        <authorList>
            <person name="Burmester A."/>
            <person name="Shelest E."/>
            <person name="Gloeckner G."/>
            <person name="Heddergott C."/>
            <person name="Schindler S."/>
            <person name="Staib P."/>
            <person name="Heidel A."/>
            <person name="Felder M."/>
            <person name="Petzold A."/>
            <person name="Szafranski K."/>
            <person name="Feuermann M."/>
            <person name="Pedruzzi I."/>
            <person name="Priebe S."/>
            <person name="Groth M."/>
            <person name="Winkler R."/>
            <person name="Li W."/>
            <person name="Kniemeyer O."/>
            <person name="Schroeckh V."/>
            <person name="Hertweck C."/>
            <person name="Hube B."/>
            <person name="White T.C."/>
            <person name="Platzer M."/>
            <person name="Guthke R."/>
            <person name="Heitman J."/>
            <person name="Woestemeyer J."/>
            <person name="Zipfel P.F."/>
            <person name="Monod M."/>
            <person name="Brakhage A.A."/>
        </authorList>
    </citation>
    <scope>NUCLEOTIDE SEQUENCE [LARGE SCALE GENOMIC DNA]</scope>
    <source>
        <strain evidence="9">HKI 0517</strain>
    </source>
</reference>
<evidence type="ECO:0000256" key="4">
    <source>
        <dbReference type="ARBA" id="ARBA00047534"/>
    </source>
</evidence>
<dbReference type="OrthoDB" id="10003767at2759"/>
<keyword evidence="2" id="KW-0560">Oxidoreductase</keyword>
<dbReference type="InterPro" id="IPR018170">
    <property type="entry name" value="Aldo/ket_reductase_CS"/>
</dbReference>
<dbReference type="SUPFAM" id="SSF56112">
    <property type="entry name" value="Protein kinase-like (PK-like)"/>
    <property type="match status" value="1"/>
</dbReference>
<dbReference type="KEGG" id="tve:TRV_00676"/>
<dbReference type="GO" id="GO:0016616">
    <property type="term" value="F:oxidoreductase activity, acting on the CH-OH group of donors, NAD or NADP as acceptor"/>
    <property type="evidence" value="ECO:0007669"/>
    <property type="project" value="UniProtKB-ARBA"/>
</dbReference>
<evidence type="ECO:0000256" key="1">
    <source>
        <dbReference type="ARBA" id="ARBA00012845"/>
    </source>
</evidence>
<dbReference type="InterPro" id="IPR002575">
    <property type="entry name" value="Aminoglycoside_PTrfase"/>
</dbReference>
<dbReference type="GeneID" id="9580644"/>
<evidence type="ECO:0000259" key="6">
    <source>
        <dbReference type="Pfam" id="PF00248"/>
    </source>
</evidence>
<dbReference type="Gene3D" id="3.90.1200.10">
    <property type="match status" value="1"/>
</dbReference>
<sequence>MASKVTFTLNSGYKIPAVGLGTWQSKPHEVEKAVEVALKAGYRHIDGAFAYKNETEVGLGLKNSGVPRGEVFLTSKLWNTHHRPEFVEAACDKTLRDLGVDYLDLYLMHWPVAFVPGEAAFPKDTETGQLLLDNKVTIKDTWRAMESLVKKGKSNKDESAEIPPAVNQVEAHPYFQQDDLKKYLCEKNILLEAYSPLGNNLHNMPRAMDDEKIQKIAEAHGVSSARVLIAWHVQRGTVVLPKSVTPERIIDNFKDFELSQSAMEEINALDRNARASQPLFWGVDIFGEKGEEYVKEIAKKRGLEYIASLKYNEAKRLSERHLHFNLHVLLNIIAKSVARPEDDITEFSKIGEGGSYRVFEAKFEDGLAVIARLPYPCTIPPTYGIASEVATIEYLRLQGIPIPKVLDWSSSPAINPLGAEYVIMEKARGKELEATWYSMNFDERKSAMEKIVAIESLLFNLKLPSFGSLYFTDSLQHGTDVVVLPDNNTFCVGPSTEFLWWYHKRGELKTNKGPWKLPAELLNSIGLRELEWLRAFGAPRYPREPLYRRLYGNEKVNPEVQIRNLEDFLSVAPHIIPSQEFLNEPTIRHPDFSPNNIFIDDAGEISGIIDWEHTSILPLFVQAKIPRYFENYGDEDSENFKFPALREDFNSLPDDEKELEQEMYRRRQTHYYYLGFTSRYNLNHFRTMGSYSGMMRSRLYDVVNRPWEGDNTTLKATLIQMSSYWPGIAAANMKDTQYPLKYTPEEVKQCLNLDAEQKTANTQMQNLRDAIGINVDGWVPSEMYEEAAERMAHVKAHMLEIAETEQDREDILQKWPFQDHEEID</sequence>
<dbReference type="Gene3D" id="3.20.20.100">
    <property type="entry name" value="NADP-dependent oxidoreductase domain"/>
    <property type="match status" value="1"/>
</dbReference>
<evidence type="ECO:0000259" key="7">
    <source>
        <dbReference type="Pfam" id="PF01636"/>
    </source>
</evidence>
<proteinExistence type="predicted"/>
<evidence type="ECO:0000256" key="3">
    <source>
        <dbReference type="ARBA" id="ARBA00025065"/>
    </source>
</evidence>
<evidence type="ECO:0000256" key="5">
    <source>
        <dbReference type="ARBA" id="ARBA00049485"/>
    </source>
</evidence>
<name>D4D0T1_TRIVH</name>
<evidence type="ECO:0000256" key="2">
    <source>
        <dbReference type="ARBA" id="ARBA00023002"/>
    </source>
</evidence>
<accession>D4D0T1</accession>
<comment type="caution">
    <text evidence="8">The sequence shown here is derived from an EMBL/GenBank/DDBJ whole genome shotgun (WGS) entry which is preliminary data.</text>
</comment>
<dbReference type="SUPFAM" id="SSF51430">
    <property type="entry name" value="NAD(P)-linked oxidoreductase"/>
    <property type="match status" value="1"/>
</dbReference>
<evidence type="ECO:0000313" key="8">
    <source>
        <dbReference type="EMBL" id="EFE44540.1"/>
    </source>
</evidence>